<proteinExistence type="predicted"/>
<dbReference type="GO" id="GO:0002161">
    <property type="term" value="F:aminoacyl-tRNA deacylase activity"/>
    <property type="evidence" value="ECO:0007669"/>
    <property type="project" value="InterPro"/>
</dbReference>
<feature type="domain" description="YbaK/aminoacyl-tRNA synthetase-associated" evidence="1">
    <location>
        <begin position="22"/>
        <end position="143"/>
    </location>
</feature>
<evidence type="ECO:0000259" key="1">
    <source>
        <dbReference type="Pfam" id="PF04073"/>
    </source>
</evidence>
<dbReference type="InterPro" id="IPR007214">
    <property type="entry name" value="YbaK/aa-tRNA-synth-assoc-dom"/>
</dbReference>
<gene>
    <name evidence="2" type="ORF">N2K84_00995</name>
</gene>
<protein>
    <submittedName>
        <fullName evidence="2">YbaK/EbsC family protein</fullName>
    </submittedName>
</protein>
<evidence type="ECO:0000313" key="2">
    <source>
        <dbReference type="EMBL" id="MCW0481285.1"/>
    </source>
</evidence>
<dbReference type="InterPro" id="IPR036754">
    <property type="entry name" value="YbaK/aa-tRNA-synt-asso_dom_sf"/>
</dbReference>
<dbReference type="SUPFAM" id="SSF55826">
    <property type="entry name" value="YbaK/ProRS associated domain"/>
    <property type="match status" value="1"/>
</dbReference>
<evidence type="ECO:0000313" key="3">
    <source>
        <dbReference type="Proteomes" id="UP001163821"/>
    </source>
</evidence>
<dbReference type="CDD" id="cd04332">
    <property type="entry name" value="YbaK_like"/>
    <property type="match status" value="1"/>
</dbReference>
<dbReference type="RefSeq" id="WP_282589889.1">
    <property type="nucleotide sequence ID" value="NZ_JAPAAF010000001.1"/>
</dbReference>
<dbReference type="PANTHER" id="PTHR30411:SF9">
    <property type="entry name" value="MULTIFUNCTIONAL SER_THR-TRNA DEACYLASE PROXP-Y"/>
    <property type="match status" value="1"/>
</dbReference>
<organism evidence="2 3">
    <name type="scientific">Gaoshiqia sediminis</name>
    <dbReference type="NCBI Taxonomy" id="2986998"/>
    <lineage>
        <taxon>Bacteria</taxon>
        <taxon>Pseudomonadati</taxon>
        <taxon>Bacteroidota</taxon>
        <taxon>Bacteroidia</taxon>
        <taxon>Marinilabiliales</taxon>
        <taxon>Prolixibacteraceae</taxon>
        <taxon>Gaoshiqia</taxon>
    </lineage>
</organism>
<reference evidence="2" key="1">
    <citation type="submission" date="2022-10" db="EMBL/GenBank/DDBJ databases">
        <title>Gaoshiqiia sediminis gen. nov., sp. nov., isolated from coastal sediment.</title>
        <authorList>
            <person name="Yu W.X."/>
            <person name="Mu D.S."/>
            <person name="Du J.Z."/>
            <person name="Liang Y.Q."/>
        </authorList>
    </citation>
    <scope>NUCLEOTIDE SEQUENCE</scope>
    <source>
        <strain evidence="2">A06</strain>
    </source>
</reference>
<dbReference type="EMBL" id="JAPAAF010000001">
    <property type="protein sequence ID" value="MCW0481285.1"/>
    <property type="molecule type" value="Genomic_DNA"/>
</dbReference>
<name>A0AA41Y8R6_9BACT</name>
<dbReference type="AlphaFoldDB" id="A0AA41Y8R6"/>
<dbReference type="Proteomes" id="UP001163821">
    <property type="component" value="Unassembled WGS sequence"/>
</dbReference>
<dbReference type="PANTHER" id="PTHR30411">
    <property type="entry name" value="CYTOPLASMIC PROTEIN"/>
    <property type="match status" value="1"/>
</dbReference>
<dbReference type="Pfam" id="PF04073">
    <property type="entry name" value="tRNA_edit"/>
    <property type="match status" value="1"/>
</dbReference>
<accession>A0AA41Y8R6</accession>
<dbReference type="Gene3D" id="3.90.960.10">
    <property type="entry name" value="YbaK/aminoacyl-tRNA synthetase-associated domain"/>
    <property type="match status" value="1"/>
</dbReference>
<keyword evidence="3" id="KW-1185">Reference proteome</keyword>
<comment type="caution">
    <text evidence="2">The sequence shown here is derived from an EMBL/GenBank/DDBJ whole genome shotgun (WGS) entry which is preliminary data.</text>
</comment>
<sequence>MPVEKLKNYLDQNHVKYVTIKHSVAFTAQEIAASAHVAGKEFAKTVMILVNGKMAMAVLPASYQVDFDLLKEMLGTRNVSLATEAEFLSLFPGCQPGAMPPFGKLFNMDVFVAEALTRNEEIAFNAGSHTELVRMKYADYKRLARPNILKFSWKTVTFPNDPKEKWEEDY</sequence>